<sequence>MSLVPNRVNDRVRHTDQYEPMFIRQAVHRRYSGYAFSSSLSKAGFLRTQRRPLSRLWLGITRLALRNESLELEAQWQSDFQRARPPLHNVPKEPQIMENTAPATPL</sequence>
<evidence type="ECO:0000313" key="1">
    <source>
        <dbReference type="EMBL" id="KAH9487333.1"/>
    </source>
</evidence>
<comment type="caution">
    <text evidence="1">The sequence shown here is derived from an EMBL/GenBank/DDBJ whole genome shotgun (WGS) entry which is preliminary data.</text>
</comment>
<dbReference type="EMBL" id="JAFIQS020000001">
    <property type="protein sequence ID" value="KAH9487333.1"/>
    <property type="molecule type" value="Genomic_DNA"/>
</dbReference>
<gene>
    <name evidence="1" type="ORF">JR316_0001406</name>
</gene>
<evidence type="ECO:0000313" key="2">
    <source>
        <dbReference type="Proteomes" id="UP000664032"/>
    </source>
</evidence>
<proteinExistence type="predicted"/>
<protein>
    <submittedName>
        <fullName evidence="1">Uncharacterized protein</fullName>
    </submittedName>
</protein>
<accession>A0ACB8HHM0</accession>
<organism evidence="1 2">
    <name type="scientific">Psilocybe cubensis</name>
    <name type="common">Psychedelic mushroom</name>
    <name type="synonym">Stropharia cubensis</name>
    <dbReference type="NCBI Taxonomy" id="181762"/>
    <lineage>
        <taxon>Eukaryota</taxon>
        <taxon>Fungi</taxon>
        <taxon>Dikarya</taxon>
        <taxon>Basidiomycota</taxon>
        <taxon>Agaricomycotina</taxon>
        <taxon>Agaricomycetes</taxon>
        <taxon>Agaricomycetidae</taxon>
        <taxon>Agaricales</taxon>
        <taxon>Agaricineae</taxon>
        <taxon>Strophariaceae</taxon>
        <taxon>Psilocybe</taxon>
    </lineage>
</organism>
<name>A0ACB8HHM0_PSICU</name>
<keyword evidence="2" id="KW-1185">Reference proteome</keyword>
<reference evidence="1" key="1">
    <citation type="submission" date="2021-10" db="EMBL/GenBank/DDBJ databases">
        <title>Psilocybe cubensis genome.</title>
        <authorList>
            <person name="Mckernan K.J."/>
            <person name="Crawford S."/>
            <person name="Trippe A."/>
            <person name="Kane L.T."/>
            <person name="Mclaughlin S."/>
        </authorList>
    </citation>
    <scope>NUCLEOTIDE SEQUENCE</scope>
    <source>
        <strain evidence="1">MGC-MH-2018</strain>
    </source>
</reference>
<dbReference type="Proteomes" id="UP000664032">
    <property type="component" value="Unassembled WGS sequence"/>
</dbReference>